<dbReference type="AlphaFoldDB" id="A0AAD8S626"/>
<evidence type="ECO:0000313" key="4">
    <source>
        <dbReference type="EMBL" id="KAK1646192.1"/>
    </source>
</evidence>
<evidence type="ECO:0000256" key="1">
    <source>
        <dbReference type="SAM" id="MobiDB-lite"/>
    </source>
</evidence>
<keyword evidence="5" id="KW-1185">Reference proteome</keyword>
<feature type="region of interest" description="Disordered" evidence="1">
    <location>
        <begin position="187"/>
        <end position="268"/>
    </location>
</feature>
<proteinExistence type="predicted"/>
<protein>
    <recommendedName>
        <fullName evidence="3">Transposase-associated domain-containing protein</fullName>
    </recommendedName>
</protein>
<comment type="caution">
    <text evidence="4">The sequence shown here is derived from an EMBL/GenBank/DDBJ whole genome shotgun (WGS) entry which is preliminary data.</text>
</comment>
<keyword evidence="2" id="KW-0472">Membrane</keyword>
<organism evidence="4 5">
    <name type="scientific">Lolium multiflorum</name>
    <name type="common">Italian ryegrass</name>
    <name type="synonym">Lolium perenne subsp. multiflorum</name>
    <dbReference type="NCBI Taxonomy" id="4521"/>
    <lineage>
        <taxon>Eukaryota</taxon>
        <taxon>Viridiplantae</taxon>
        <taxon>Streptophyta</taxon>
        <taxon>Embryophyta</taxon>
        <taxon>Tracheophyta</taxon>
        <taxon>Spermatophyta</taxon>
        <taxon>Magnoliopsida</taxon>
        <taxon>Liliopsida</taxon>
        <taxon>Poales</taxon>
        <taxon>Poaceae</taxon>
        <taxon>BOP clade</taxon>
        <taxon>Pooideae</taxon>
        <taxon>Poodae</taxon>
        <taxon>Poeae</taxon>
        <taxon>Poeae Chloroplast Group 2 (Poeae type)</taxon>
        <taxon>Loliodinae</taxon>
        <taxon>Loliinae</taxon>
        <taxon>Lolium</taxon>
    </lineage>
</organism>
<evidence type="ECO:0000256" key="2">
    <source>
        <dbReference type="SAM" id="Phobius"/>
    </source>
</evidence>
<sequence>MNAAGDALLPSPSSSMEGMPWSAPNLARRCTRSSLLQAGSESGERRGFSLREFIDGGAAVAAVSNGRRATTPTTVGASVPSGWRPMVLINLQDAMPTRMPLCSSTMNRQWMYIDRRFDEFTSGLENFIAVAEANKHGGFMYCPCVDCKNIVNYAHSSVIHSHLLRAGFMPSYYCWTKHGERGVMMEENEEEEEDDDGYPNFPEYDDTAEGNEDNEVEDQEAPDEPADDLGRAIADARRECETEKERRDDPGDVEGERPRKRVPAKDSQTRRTLCFQVRSHQAGHLLRLLRHLQGLLRVMSLLRVMILLCAMMIPLCMSSLLRVKTLRRLLLLVRRLRRLHLSKRGS</sequence>
<dbReference type="InterPro" id="IPR029480">
    <property type="entry name" value="Transpos_assoc"/>
</dbReference>
<gene>
    <name evidence="4" type="ORF">QYE76_063997</name>
</gene>
<feature type="transmembrane region" description="Helical" evidence="2">
    <location>
        <begin position="301"/>
        <end position="321"/>
    </location>
</feature>
<feature type="domain" description="Transposase-associated" evidence="3">
    <location>
        <begin position="108"/>
        <end position="180"/>
    </location>
</feature>
<feature type="compositionally biased region" description="Acidic residues" evidence="1">
    <location>
        <begin position="187"/>
        <end position="227"/>
    </location>
</feature>
<feature type="compositionally biased region" description="Basic and acidic residues" evidence="1">
    <location>
        <begin position="228"/>
        <end position="268"/>
    </location>
</feature>
<evidence type="ECO:0000259" key="3">
    <source>
        <dbReference type="Pfam" id="PF13963"/>
    </source>
</evidence>
<dbReference type="EMBL" id="JAUUTY010000004">
    <property type="protein sequence ID" value="KAK1646192.1"/>
    <property type="molecule type" value="Genomic_DNA"/>
</dbReference>
<accession>A0AAD8S626</accession>
<keyword evidence="2" id="KW-1133">Transmembrane helix</keyword>
<evidence type="ECO:0000313" key="5">
    <source>
        <dbReference type="Proteomes" id="UP001231189"/>
    </source>
</evidence>
<keyword evidence="2" id="KW-0812">Transmembrane</keyword>
<feature type="region of interest" description="Disordered" evidence="1">
    <location>
        <begin position="1"/>
        <end position="23"/>
    </location>
</feature>
<name>A0AAD8S626_LOLMU</name>
<dbReference type="Pfam" id="PF13963">
    <property type="entry name" value="Transpos_assoc"/>
    <property type="match status" value="1"/>
</dbReference>
<dbReference type="Proteomes" id="UP001231189">
    <property type="component" value="Unassembled WGS sequence"/>
</dbReference>
<reference evidence="4" key="1">
    <citation type="submission" date="2023-07" db="EMBL/GenBank/DDBJ databases">
        <title>A chromosome-level genome assembly of Lolium multiflorum.</title>
        <authorList>
            <person name="Chen Y."/>
            <person name="Copetti D."/>
            <person name="Kolliker R."/>
            <person name="Studer B."/>
        </authorList>
    </citation>
    <scope>NUCLEOTIDE SEQUENCE</scope>
    <source>
        <strain evidence="4">02402/16</strain>
        <tissue evidence="4">Leaf</tissue>
    </source>
</reference>